<dbReference type="STRING" id="1120976.SAMN03080606_00885"/>
<protein>
    <recommendedName>
        <fullName evidence="4">YceG-like family protein</fullName>
    </recommendedName>
</protein>
<feature type="transmembrane region" description="Helical" evidence="1">
    <location>
        <begin position="6"/>
        <end position="27"/>
    </location>
</feature>
<keyword evidence="1" id="KW-1133">Transmembrane helix</keyword>
<dbReference type="OrthoDB" id="1957962at2"/>
<evidence type="ECO:0000256" key="1">
    <source>
        <dbReference type="SAM" id="Phobius"/>
    </source>
</evidence>
<accession>A0A1G5DEZ2</accession>
<keyword evidence="1" id="KW-0812">Transmembrane</keyword>
<keyword evidence="1" id="KW-0472">Membrane</keyword>
<evidence type="ECO:0000313" key="3">
    <source>
        <dbReference type="Proteomes" id="UP000198636"/>
    </source>
</evidence>
<dbReference type="Gene3D" id="3.30.1490.480">
    <property type="entry name" value="Endolytic murein transglycosylase"/>
    <property type="match status" value="1"/>
</dbReference>
<keyword evidence="3" id="KW-1185">Reference proteome</keyword>
<sequence length="165" mass="18563">MKRFCILSLIIGIGIGMIITASINIIFQGNQHETAITLKNQQDENDMEKGIGQLKSVELTEKQDNKIIEDEGINEEDFVENNNIDEKDLENDEGFYEVYITNGMTTQQIAKSLNEAGAVDDINAFIDYSITKKVTTKFRIGYKKIPVGSSYDDIISILTTISRDE</sequence>
<name>A0A1G5DEZ2_9FIRM</name>
<organism evidence="2 3">
    <name type="scientific">Alkaliphilus peptidifermentans DSM 18978</name>
    <dbReference type="NCBI Taxonomy" id="1120976"/>
    <lineage>
        <taxon>Bacteria</taxon>
        <taxon>Bacillati</taxon>
        <taxon>Bacillota</taxon>
        <taxon>Clostridia</taxon>
        <taxon>Peptostreptococcales</taxon>
        <taxon>Natronincolaceae</taxon>
        <taxon>Alkaliphilus</taxon>
    </lineage>
</organism>
<dbReference type="Proteomes" id="UP000198636">
    <property type="component" value="Unassembled WGS sequence"/>
</dbReference>
<proteinExistence type="predicted"/>
<evidence type="ECO:0000313" key="2">
    <source>
        <dbReference type="EMBL" id="SCY13107.1"/>
    </source>
</evidence>
<evidence type="ECO:0008006" key="4">
    <source>
        <dbReference type="Google" id="ProtNLM"/>
    </source>
</evidence>
<gene>
    <name evidence="2" type="ORF">SAMN03080606_00885</name>
</gene>
<dbReference type="EMBL" id="FMUS01000004">
    <property type="protein sequence ID" value="SCY13107.1"/>
    <property type="molecule type" value="Genomic_DNA"/>
</dbReference>
<reference evidence="2 3" key="1">
    <citation type="submission" date="2016-10" db="EMBL/GenBank/DDBJ databases">
        <authorList>
            <person name="de Groot N.N."/>
        </authorList>
    </citation>
    <scope>NUCLEOTIDE SEQUENCE [LARGE SCALE GENOMIC DNA]</scope>
    <source>
        <strain evidence="2 3">DSM 18978</strain>
    </source>
</reference>
<dbReference type="AlphaFoldDB" id="A0A1G5DEZ2"/>
<dbReference type="RefSeq" id="WP_091540416.1">
    <property type="nucleotide sequence ID" value="NZ_FMUS01000004.1"/>
</dbReference>